<reference evidence="3" key="1">
    <citation type="journal article" date="2017" name="Genome Biol.">
        <title>Comparative genomics reveals high biological diversity and specific adaptations in the industrially and medically important fungal genus Aspergillus.</title>
        <authorList>
            <person name="de Vries R.P."/>
            <person name="Riley R."/>
            <person name="Wiebenga A."/>
            <person name="Aguilar-Osorio G."/>
            <person name="Amillis S."/>
            <person name="Uchima C.A."/>
            <person name="Anderluh G."/>
            <person name="Asadollahi M."/>
            <person name="Askin M."/>
            <person name="Barry K."/>
            <person name="Battaglia E."/>
            <person name="Bayram O."/>
            <person name="Benocci T."/>
            <person name="Braus-Stromeyer S.A."/>
            <person name="Caldana C."/>
            <person name="Canovas D."/>
            <person name="Cerqueira G.C."/>
            <person name="Chen F."/>
            <person name="Chen W."/>
            <person name="Choi C."/>
            <person name="Clum A."/>
            <person name="Dos Santos R.A."/>
            <person name="Damasio A.R."/>
            <person name="Diallinas G."/>
            <person name="Emri T."/>
            <person name="Fekete E."/>
            <person name="Flipphi M."/>
            <person name="Freyberg S."/>
            <person name="Gallo A."/>
            <person name="Gournas C."/>
            <person name="Habgood R."/>
            <person name="Hainaut M."/>
            <person name="Harispe M.L."/>
            <person name="Henrissat B."/>
            <person name="Hilden K.S."/>
            <person name="Hope R."/>
            <person name="Hossain A."/>
            <person name="Karabika E."/>
            <person name="Karaffa L."/>
            <person name="Karanyi Z."/>
            <person name="Krasevec N."/>
            <person name="Kuo A."/>
            <person name="Kusch H."/>
            <person name="LaButti K."/>
            <person name="Lagendijk E.L."/>
            <person name="Lapidus A."/>
            <person name="Levasseur A."/>
            <person name="Lindquist E."/>
            <person name="Lipzen A."/>
            <person name="Logrieco A.F."/>
            <person name="MacCabe A."/>
            <person name="Maekelae M.R."/>
            <person name="Malavazi I."/>
            <person name="Melin P."/>
            <person name="Meyer V."/>
            <person name="Mielnichuk N."/>
            <person name="Miskei M."/>
            <person name="Molnar A.P."/>
            <person name="Mule G."/>
            <person name="Ngan C.Y."/>
            <person name="Orejas M."/>
            <person name="Orosz E."/>
            <person name="Ouedraogo J.P."/>
            <person name="Overkamp K.M."/>
            <person name="Park H.-S."/>
            <person name="Perrone G."/>
            <person name="Piumi F."/>
            <person name="Punt P.J."/>
            <person name="Ram A.F."/>
            <person name="Ramon A."/>
            <person name="Rauscher S."/>
            <person name="Record E."/>
            <person name="Riano-Pachon D.M."/>
            <person name="Robert V."/>
            <person name="Roehrig J."/>
            <person name="Ruller R."/>
            <person name="Salamov A."/>
            <person name="Salih N.S."/>
            <person name="Samson R.A."/>
            <person name="Sandor E."/>
            <person name="Sanguinetti M."/>
            <person name="Schuetze T."/>
            <person name="Sepcic K."/>
            <person name="Shelest E."/>
            <person name="Sherlock G."/>
            <person name="Sophianopoulou V."/>
            <person name="Squina F.M."/>
            <person name="Sun H."/>
            <person name="Susca A."/>
            <person name="Todd R.B."/>
            <person name="Tsang A."/>
            <person name="Unkles S.E."/>
            <person name="van de Wiele N."/>
            <person name="van Rossen-Uffink D."/>
            <person name="Oliveira J.V."/>
            <person name="Vesth T.C."/>
            <person name="Visser J."/>
            <person name="Yu J.-H."/>
            <person name="Zhou M."/>
            <person name="Andersen M.R."/>
            <person name="Archer D.B."/>
            <person name="Baker S.E."/>
            <person name="Benoit I."/>
            <person name="Brakhage A.A."/>
            <person name="Braus G.H."/>
            <person name="Fischer R."/>
            <person name="Frisvad J.C."/>
            <person name="Goldman G.H."/>
            <person name="Houbraken J."/>
            <person name="Oakley B."/>
            <person name="Pocsi I."/>
            <person name="Scazzocchio C."/>
            <person name="Seiboth B."/>
            <person name="vanKuyk P.A."/>
            <person name="Wortman J."/>
            <person name="Dyer P.S."/>
            <person name="Grigoriev I.V."/>
        </authorList>
    </citation>
    <scope>NUCLEOTIDE SEQUENCE [LARGE SCALE GENOMIC DNA]</scope>
    <source>
        <strain evidence="3">ATCC 16872 / CBS 172.66 / WB 5094</strain>
    </source>
</reference>
<evidence type="ECO:0000256" key="1">
    <source>
        <dbReference type="SAM" id="Phobius"/>
    </source>
</evidence>
<feature type="transmembrane region" description="Helical" evidence="1">
    <location>
        <begin position="12"/>
        <end position="40"/>
    </location>
</feature>
<evidence type="ECO:0000313" key="2">
    <source>
        <dbReference type="EMBL" id="OJK04228.1"/>
    </source>
</evidence>
<proteinExistence type="predicted"/>
<dbReference type="RefSeq" id="XP_020060567.1">
    <property type="nucleotide sequence ID" value="XM_020197295.1"/>
</dbReference>
<organism evidence="2 3">
    <name type="scientific">Aspergillus aculeatus (strain ATCC 16872 / CBS 172.66 / WB 5094)</name>
    <dbReference type="NCBI Taxonomy" id="690307"/>
    <lineage>
        <taxon>Eukaryota</taxon>
        <taxon>Fungi</taxon>
        <taxon>Dikarya</taxon>
        <taxon>Ascomycota</taxon>
        <taxon>Pezizomycotina</taxon>
        <taxon>Eurotiomycetes</taxon>
        <taxon>Eurotiomycetidae</taxon>
        <taxon>Eurotiales</taxon>
        <taxon>Aspergillaceae</taxon>
        <taxon>Aspergillus</taxon>
        <taxon>Aspergillus subgen. Circumdati</taxon>
    </lineage>
</organism>
<dbReference type="OMA" id="VKGAWIR"/>
<dbReference type="EMBL" id="KV878971">
    <property type="protein sequence ID" value="OJK04228.1"/>
    <property type="molecule type" value="Genomic_DNA"/>
</dbReference>
<dbReference type="STRING" id="690307.A0A1L9X7D2"/>
<sequence>MDLPNEQITANLLSAAIWLLLVLLLMALTFAILGILVGLLCALITTATTLFAYAGTDLWENLESYCERAHRPRLLGLVSLVAKVQTPDSERALQLDYLQKKHALVAEASALVQRHARLAAQIDEAREPQDSVPHSTKDHSMQRNQLMQESHTVSVQLRTNWQKIKALSDEYPVKGAWIRADSRMAKKLEPYGKEAQACRLWGGCWSVVVAGGANGLSLAGVMMVTATPQWIEPAFGCNLGFPMGNLK</sequence>
<protein>
    <submittedName>
        <fullName evidence="2">Uncharacterized protein</fullName>
    </submittedName>
</protein>
<dbReference type="Proteomes" id="UP000184546">
    <property type="component" value="Unassembled WGS sequence"/>
</dbReference>
<keyword evidence="1" id="KW-0812">Transmembrane</keyword>
<gene>
    <name evidence="2" type="ORF">ASPACDRAFT_1853136</name>
</gene>
<dbReference type="OrthoDB" id="10388852at2759"/>
<dbReference type="GeneID" id="30971109"/>
<accession>A0A1L9X7D2</accession>
<evidence type="ECO:0000313" key="3">
    <source>
        <dbReference type="Proteomes" id="UP000184546"/>
    </source>
</evidence>
<dbReference type="AlphaFoldDB" id="A0A1L9X7D2"/>
<keyword evidence="3" id="KW-1185">Reference proteome</keyword>
<keyword evidence="1" id="KW-0472">Membrane</keyword>
<dbReference type="VEuPathDB" id="FungiDB:ASPACDRAFT_1853136"/>
<name>A0A1L9X7D2_ASPA1</name>
<keyword evidence="1" id="KW-1133">Transmembrane helix</keyword>